<dbReference type="PANTHER" id="PTHR47966">
    <property type="entry name" value="BETA-SITE APP-CLEAVING ENZYME, ISOFORM A-RELATED"/>
    <property type="match status" value="1"/>
</dbReference>
<organism evidence="5 6">
    <name type="scientific">Dentipellis fragilis</name>
    <dbReference type="NCBI Taxonomy" id="205917"/>
    <lineage>
        <taxon>Eukaryota</taxon>
        <taxon>Fungi</taxon>
        <taxon>Dikarya</taxon>
        <taxon>Basidiomycota</taxon>
        <taxon>Agaricomycotina</taxon>
        <taxon>Agaricomycetes</taxon>
        <taxon>Russulales</taxon>
        <taxon>Hericiaceae</taxon>
        <taxon>Dentipellis</taxon>
    </lineage>
</organism>
<dbReference type="GO" id="GO:0006508">
    <property type="term" value="P:proteolysis"/>
    <property type="evidence" value="ECO:0007669"/>
    <property type="project" value="InterPro"/>
</dbReference>
<dbReference type="CDD" id="cd05471">
    <property type="entry name" value="pepsin_like"/>
    <property type="match status" value="1"/>
</dbReference>
<dbReference type="InterPro" id="IPR034164">
    <property type="entry name" value="Pepsin-like_dom"/>
</dbReference>
<evidence type="ECO:0000256" key="1">
    <source>
        <dbReference type="ARBA" id="ARBA00007447"/>
    </source>
</evidence>
<evidence type="ECO:0000313" key="6">
    <source>
        <dbReference type="Proteomes" id="UP000298327"/>
    </source>
</evidence>
<dbReference type="Pfam" id="PF00026">
    <property type="entry name" value="Asp"/>
    <property type="match status" value="1"/>
</dbReference>
<proteinExistence type="inferred from homology"/>
<feature type="active site" evidence="2">
    <location>
        <position position="224"/>
    </location>
</feature>
<dbReference type="PANTHER" id="PTHR47966:SF57">
    <property type="entry name" value="PEPTIDASE A1 DOMAIN-CONTAINING PROTEIN"/>
    <property type="match status" value="1"/>
</dbReference>
<protein>
    <recommendedName>
        <fullName evidence="4">Peptidase A1 domain-containing protein</fullName>
    </recommendedName>
</protein>
<dbReference type="GO" id="GO:0004190">
    <property type="term" value="F:aspartic-type endopeptidase activity"/>
    <property type="evidence" value="ECO:0007669"/>
    <property type="project" value="InterPro"/>
</dbReference>
<keyword evidence="3" id="KW-0472">Membrane</keyword>
<gene>
    <name evidence="5" type="ORF">EVG20_g6851</name>
</gene>
<reference evidence="5 6" key="1">
    <citation type="submission" date="2019-02" db="EMBL/GenBank/DDBJ databases">
        <title>Genome sequencing of the rare red list fungi Dentipellis fragilis.</title>
        <authorList>
            <person name="Buettner E."/>
            <person name="Kellner H."/>
        </authorList>
    </citation>
    <scope>NUCLEOTIDE SEQUENCE [LARGE SCALE GENOMIC DNA]</scope>
    <source>
        <strain evidence="5 6">DSM 105465</strain>
    </source>
</reference>
<evidence type="ECO:0000313" key="5">
    <source>
        <dbReference type="EMBL" id="TFY62022.1"/>
    </source>
</evidence>
<sequence>MNLLYMANVTLGGVDFQVQMDTGSSDLWVVSEKPISNINTTDIPVNITYGLGYTAGNVSYAPMEFASYSVPSQAFLFNASVDQGTLDSYAKVGAQGLIGLGFDTQYSSFIVNAVANRTHGDTSGRSALGNIFKQNPSTPNSLSLLFSRTNDLESTANGTFAIGEEVEGYENVTQTPRLERTFVGKGSIWGVLMDELNINGHSLPLVSALNDSSIPKGKVVTLLDTGTSGAQISIEAAKMIYENMPGAVYNAPDNQWLLPCNVSTNVTLTFGGQKFPIHPLDFSEVADTPLPNGKNVSVCVSTWTPSPSEGQMDYILGDVFLRNAYTSFHYGNITLADDNNGNPFVHMLPLTNAETAWADFIKSRQETMKKHAPEATREELYQLANMSNPDSSSSGASATASPLVSTSTSIDVATSVSTFSPAASTSGAKAFNKDEDVSVDKVASALSDSGSSSDVTPLLQRLDKYGPVVLGLLAGNIIVGIALCILGFSFCMKRDRRTISPSYAPVRETVAPNFEHAESFINKYHD</sequence>
<dbReference type="PRINTS" id="PR00792">
    <property type="entry name" value="PEPSIN"/>
</dbReference>
<dbReference type="Proteomes" id="UP000298327">
    <property type="component" value="Unassembled WGS sequence"/>
</dbReference>
<name>A0A4Y9YIP9_9AGAM</name>
<keyword evidence="3" id="KW-0812">Transmembrane</keyword>
<keyword evidence="3" id="KW-1133">Transmembrane helix</keyword>
<dbReference type="EMBL" id="SEOQ01000482">
    <property type="protein sequence ID" value="TFY62022.1"/>
    <property type="molecule type" value="Genomic_DNA"/>
</dbReference>
<evidence type="ECO:0000256" key="2">
    <source>
        <dbReference type="PIRSR" id="PIRSR601461-1"/>
    </source>
</evidence>
<dbReference type="InterPro" id="IPR021109">
    <property type="entry name" value="Peptidase_aspartic_dom_sf"/>
</dbReference>
<comment type="caution">
    <text evidence="5">The sequence shown here is derived from an EMBL/GenBank/DDBJ whole genome shotgun (WGS) entry which is preliminary data.</text>
</comment>
<feature type="transmembrane region" description="Helical" evidence="3">
    <location>
        <begin position="468"/>
        <end position="491"/>
    </location>
</feature>
<dbReference type="PROSITE" id="PS51767">
    <property type="entry name" value="PEPTIDASE_A1"/>
    <property type="match status" value="1"/>
</dbReference>
<dbReference type="InterPro" id="IPR001461">
    <property type="entry name" value="Aspartic_peptidase_A1"/>
</dbReference>
<evidence type="ECO:0000259" key="4">
    <source>
        <dbReference type="PROSITE" id="PS51767"/>
    </source>
</evidence>
<comment type="similarity">
    <text evidence="1">Belongs to the peptidase A1 family.</text>
</comment>
<dbReference type="Gene3D" id="2.40.70.10">
    <property type="entry name" value="Acid Proteases"/>
    <property type="match status" value="2"/>
</dbReference>
<keyword evidence="6" id="KW-1185">Reference proteome</keyword>
<dbReference type="OrthoDB" id="771136at2759"/>
<feature type="active site" evidence="2">
    <location>
        <position position="21"/>
    </location>
</feature>
<accession>A0A4Y9YIP9</accession>
<feature type="domain" description="Peptidase A1" evidence="4">
    <location>
        <begin position="5"/>
        <end position="338"/>
    </location>
</feature>
<dbReference type="SUPFAM" id="SSF50630">
    <property type="entry name" value="Acid proteases"/>
    <property type="match status" value="1"/>
</dbReference>
<dbReference type="InterPro" id="IPR033121">
    <property type="entry name" value="PEPTIDASE_A1"/>
</dbReference>
<evidence type="ECO:0000256" key="3">
    <source>
        <dbReference type="SAM" id="Phobius"/>
    </source>
</evidence>
<dbReference type="AlphaFoldDB" id="A0A4Y9YIP9"/>